<keyword evidence="4" id="KW-1185">Reference proteome</keyword>
<feature type="chain" id="PRO_5021449437" evidence="2">
    <location>
        <begin position="33"/>
        <end position="175"/>
    </location>
</feature>
<name>A0A4Y9YDS2_9AGAM</name>
<dbReference type="AlphaFoldDB" id="A0A4Y9YDS2"/>
<evidence type="ECO:0000256" key="2">
    <source>
        <dbReference type="SAM" id="SignalP"/>
    </source>
</evidence>
<gene>
    <name evidence="3" type="ORF">EVG20_g7337</name>
</gene>
<organism evidence="3 4">
    <name type="scientific">Dentipellis fragilis</name>
    <dbReference type="NCBI Taxonomy" id="205917"/>
    <lineage>
        <taxon>Eukaryota</taxon>
        <taxon>Fungi</taxon>
        <taxon>Dikarya</taxon>
        <taxon>Basidiomycota</taxon>
        <taxon>Agaricomycotina</taxon>
        <taxon>Agaricomycetes</taxon>
        <taxon>Russulales</taxon>
        <taxon>Hericiaceae</taxon>
        <taxon>Dentipellis</taxon>
    </lineage>
</organism>
<feature type="region of interest" description="Disordered" evidence="1">
    <location>
        <begin position="129"/>
        <end position="175"/>
    </location>
</feature>
<sequence length="175" mass="19396">MAVEIAAACGHSGSYFLLHISYLILRPALALAVHEDREDRRHFVYMWRCGGKLRCIDRKSILDRQVSLLVSLRLHAGASCSVLRAPCFVQVSPGRRRPSLGHFSFSLLMITDLGGVRCRRASEQELAPSSAESSILSADGWQRPETRCGGLRTRARNSGLGSRKSGLGRRDVRSY</sequence>
<proteinExistence type="predicted"/>
<feature type="signal peptide" evidence="2">
    <location>
        <begin position="1"/>
        <end position="32"/>
    </location>
</feature>
<protein>
    <submittedName>
        <fullName evidence="3">Uncharacterized protein</fullName>
    </submittedName>
</protein>
<feature type="compositionally biased region" description="Low complexity" evidence="1">
    <location>
        <begin position="156"/>
        <end position="165"/>
    </location>
</feature>
<evidence type="ECO:0000313" key="4">
    <source>
        <dbReference type="Proteomes" id="UP000298327"/>
    </source>
</evidence>
<keyword evidence="2" id="KW-0732">Signal</keyword>
<dbReference type="Proteomes" id="UP000298327">
    <property type="component" value="Unassembled WGS sequence"/>
</dbReference>
<reference evidence="3 4" key="1">
    <citation type="submission" date="2019-02" db="EMBL/GenBank/DDBJ databases">
        <title>Genome sequencing of the rare red list fungi Dentipellis fragilis.</title>
        <authorList>
            <person name="Buettner E."/>
            <person name="Kellner H."/>
        </authorList>
    </citation>
    <scope>NUCLEOTIDE SEQUENCE [LARGE SCALE GENOMIC DNA]</scope>
    <source>
        <strain evidence="3 4">DSM 105465</strain>
    </source>
</reference>
<dbReference type="EMBL" id="SEOQ01000550">
    <property type="protein sequence ID" value="TFY60674.1"/>
    <property type="molecule type" value="Genomic_DNA"/>
</dbReference>
<evidence type="ECO:0000256" key="1">
    <source>
        <dbReference type="SAM" id="MobiDB-lite"/>
    </source>
</evidence>
<accession>A0A4Y9YDS2</accession>
<comment type="caution">
    <text evidence="3">The sequence shown here is derived from an EMBL/GenBank/DDBJ whole genome shotgun (WGS) entry which is preliminary data.</text>
</comment>
<evidence type="ECO:0000313" key="3">
    <source>
        <dbReference type="EMBL" id="TFY60674.1"/>
    </source>
</evidence>